<accession>A0ABP4YHX8</accession>
<evidence type="ECO:0000313" key="2">
    <source>
        <dbReference type="EMBL" id="GAA1817906.1"/>
    </source>
</evidence>
<dbReference type="EMBL" id="BAAANJ010000016">
    <property type="protein sequence ID" value="GAA1817906.1"/>
    <property type="molecule type" value="Genomic_DNA"/>
</dbReference>
<proteinExistence type="predicted"/>
<organism evidence="2 3">
    <name type="scientific">Agromyces neolithicus</name>
    <dbReference type="NCBI Taxonomy" id="269420"/>
    <lineage>
        <taxon>Bacteria</taxon>
        <taxon>Bacillati</taxon>
        <taxon>Actinomycetota</taxon>
        <taxon>Actinomycetes</taxon>
        <taxon>Micrococcales</taxon>
        <taxon>Microbacteriaceae</taxon>
        <taxon>Agromyces</taxon>
    </lineage>
</organism>
<gene>
    <name evidence="2" type="ORF">GCM10009749_29980</name>
</gene>
<feature type="region of interest" description="Disordered" evidence="1">
    <location>
        <begin position="192"/>
        <end position="223"/>
    </location>
</feature>
<evidence type="ECO:0000256" key="1">
    <source>
        <dbReference type="SAM" id="MobiDB-lite"/>
    </source>
</evidence>
<comment type="caution">
    <text evidence="2">The sequence shown here is derived from an EMBL/GenBank/DDBJ whole genome shotgun (WGS) entry which is preliminary data.</text>
</comment>
<name>A0ABP4YHX8_9MICO</name>
<protein>
    <submittedName>
        <fullName evidence="2">Uncharacterized protein</fullName>
    </submittedName>
</protein>
<feature type="compositionally biased region" description="Basic and acidic residues" evidence="1">
    <location>
        <begin position="199"/>
        <end position="223"/>
    </location>
</feature>
<dbReference type="Proteomes" id="UP001500002">
    <property type="component" value="Unassembled WGS sequence"/>
</dbReference>
<sequence length="223" mass="23259">MLSRTRARARSDDDALTVLGVGQADGRGILDVFGVAHDALDLGGRHVGAAADDHARQAPEHAHEAVGSQLDEVTGAVPAVGGERGARRLGIAEVAAEERRPADERLAGAGPVDPRLGRVVPEAQLGAGRDAPRESRGRFRIADGIVRDDREALGRGVDVVHRDAGTRAPLVEHELVAGLATRDAEADAVAVDGCPGAEPFDHLGEDRGHAGHERDLVVADRGQ</sequence>
<evidence type="ECO:0000313" key="3">
    <source>
        <dbReference type="Proteomes" id="UP001500002"/>
    </source>
</evidence>
<reference evidence="3" key="1">
    <citation type="journal article" date="2019" name="Int. J. Syst. Evol. Microbiol.">
        <title>The Global Catalogue of Microorganisms (GCM) 10K type strain sequencing project: providing services to taxonomists for standard genome sequencing and annotation.</title>
        <authorList>
            <consortium name="The Broad Institute Genomics Platform"/>
            <consortium name="The Broad Institute Genome Sequencing Center for Infectious Disease"/>
            <person name="Wu L."/>
            <person name="Ma J."/>
        </authorList>
    </citation>
    <scope>NUCLEOTIDE SEQUENCE [LARGE SCALE GENOMIC DNA]</scope>
    <source>
        <strain evidence="3">JCM 14322</strain>
    </source>
</reference>
<keyword evidence="3" id="KW-1185">Reference proteome</keyword>